<sequence length="154" mass="16915">MTIETGGRSGTKNPIKIIANIFISFIGAGVLGLPFAFKESGVLEGVIIMLAVSVFSIKAMLLLIKCKYKILENQATSKMTAFSKFEKLNLNDSLPTKIDQEEMNVLLNSENHELELGEMSNGNIEIKTMHKLFPSSTEGVNEQIKCSFILVSSI</sequence>
<dbReference type="PANTHER" id="PTHR22950">
    <property type="entry name" value="AMINO ACID TRANSPORTER"/>
    <property type="match status" value="1"/>
</dbReference>
<keyword evidence="2 5" id="KW-0812">Transmembrane</keyword>
<gene>
    <name evidence="8" type="primary">LOC106472768</name>
</gene>
<keyword evidence="7" id="KW-1185">Reference proteome</keyword>
<feature type="transmembrane region" description="Helical" evidence="5">
    <location>
        <begin position="17"/>
        <end position="37"/>
    </location>
</feature>
<evidence type="ECO:0000313" key="7">
    <source>
        <dbReference type="Proteomes" id="UP000694941"/>
    </source>
</evidence>
<reference evidence="8" key="1">
    <citation type="submission" date="2025-08" db="UniProtKB">
        <authorList>
            <consortium name="RefSeq"/>
        </authorList>
    </citation>
    <scope>IDENTIFICATION</scope>
    <source>
        <tissue evidence="8">Muscle</tissue>
    </source>
</reference>
<dbReference type="InterPro" id="IPR013057">
    <property type="entry name" value="AA_transpt_TM"/>
</dbReference>
<organism evidence="7 8">
    <name type="scientific">Limulus polyphemus</name>
    <name type="common">Atlantic horseshoe crab</name>
    <dbReference type="NCBI Taxonomy" id="6850"/>
    <lineage>
        <taxon>Eukaryota</taxon>
        <taxon>Metazoa</taxon>
        <taxon>Ecdysozoa</taxon>
        <taxon>Arthropoda</taxon>
        <taxon>Chelicerata</taxon>
        <taxon>Merostomata</taxon>
        <taxon>Xiphosura</taxon>
        <taxon>Limulidae</taxon>
        <taxon>Limulus</taxon>
    </lineage>
</organism>
<dbReference type="PANTHER" id="PTHR22950:SF677">
    <property type="entry name" value="AMINO ACID TRANSPORTER TRANSMEMBRANE DOMAIN-CONTAINING PROTEIN"/>
    <property type="match status" value="1"/>
</dbReference>
<keyword evidence="4 5" id="KW-0472">Membrane</keyword>
<name>A0ABM1TMA0_LIMPO</name>
<evidence type="ECO:0000256" key="2">
    <source>
        <dbReference type="ARBA" id="ARBA00022692"/>
    </source>
</evidence>
<accession>A0ABM1TMA0</accession>
<evidence type="ECO:0000259" key="6">
    <source>
        <dbReference type="Pfam" id="PF01490"/>
    </source>
</evidence>
<evidence type="ECO:0000256" key="5">
    <source>
        <dbReference type="SAM" id="Phobius"/>
    </source>
</evidence>
<dbReference type="GeneID" id="106472768"/>
<comment type="subcellular location">
    <subcellularLocation>
        <location evidence="1">Membrane</location>
        <topology evidence="1">Multi-pass membrane protein</topology>
    </subcellularLocation>
</comment>
<feature type="domain" description="Amino acid transporter transmembrane" evidence="6">
    <location>
        <begin position="14"/>
        <end position="70"/>
    </location>
</feature>
<keyword evidence="3 5" id="KW-1133">Transmembrane helix</keyword>
<evidence type="ECO:0000256" key="3">
    <source>
        <dbReference type="ARBA" id="ARBA00022989"/>
    </source>
</evidence>
<dbReference type="RefSeq" id="XP_022257006.1">
    <property type="nucleotide sequence ID" value="XM_022401298.1"/>
</dbReference>
<evidence type="ECO:0000256" key="1">
    <source>
        <dbReference type="ARBA" id="ARBA00004141"/>
    </source>
</evidence>
<proteinExistence type="predicted"/>
<feature type="transmembrane region" description="Helical" evidence="5">
    <location>
        <begin position="43"/>
        <end position="64"/>
    </location>
</feature>
<protein>
    <submittedName>
        <fullName evidence="8">Uncharacterized protein LOC106472768 isoform X1</fullName>
    </submittedName>
</protein>
<evidence type="ECO:0000256" key="4">
    <source>
        <dbReference type="ARBA" id="ARBA00023136"/>
    </source>
</evidence>
<evidence type="ECO:0000313" key="8">
    <source>
        <dbReference type="RefSeq" id="XP_022257006.1"/>
    </source>
</evidence>
<dbReference type="Pfam" id="PF01490">
    <property type="entry name" value="Aa_trans"/>
    <property type="match status" value="1"/>
</dbReference>
<dbReference type="Proteomes" id="UP000694941">
    <property type="component" value="Unplaced"/>
</dbReference>